<reference evidence="2" key="1">
    <citation type="journal article" date="2023" name="G3 (Bethesda)">
        <title>Genome assembly and association tests identify interacting loci associated with vigor, precocity, and sex in interspecific pistachio rootstocks.</title>
        <authorList>
            <person name="Palmer W."/>
            <person name="Jacygrad E."/>
            <person name="Sagayaradj S."/>
            <person name="Cavanaugh K."/>
            <person name="Han R."/>
            <person name="Bertier L."/>
            <person name="Beede B."/>
            <person name="Kafkas S."/>
            <person name="Golino D."/>
            <person name="Preece J."/>
            <person name="Michelmore R."/>
        </authorList>
    </citation>
    <scope>NUCLEOTIDE SEQUENCE [LARGE SCALE GENOMIC DNA]</scope>
</reference>
<gene>
    <name evidence="1" type="ORF">Pint_22002</name>
</gene>
<accession>A0ACC0YKV1</accession>
<comment type="caution">
    <text evidence="1">The sequence shown here is derived from an EMBL/GenBank/DDBJ whole genome shotgun (WGS) entry which is preliminary data.</text>
</comment>
<name>A0ACC0YKV1_9ROSI</name>
<organism evidence="1 2">
    <name type="scientific">Pistacia integerrima</name>
    <dbReference type="NCBI Taxonomy" id="434235"/>
    <lineage>
        <taxon>Eukaryota</taxon>
        <taxon>Viridiplantae</taxon>
        <taxon>Streptophyta</taxon>
        <taxon>Embryophyta</taxon>
        <taxon>Tracheophyta</taxon>
        <taxon>Spermatophyta</taxon>
        <taxon>Magnoliopsida</taxon>
        <taxon>eudicotyledons</taxon>
        <taxon>Gunneridae</taxon>
        <taxon>Pentapetalae</taxon>
        <taxon>rosids</taxon>
        <taxon>malvids</taxon>
        <taxon>Sapindales</taxon>
        <taxon>Anacardiaceae</taxon>
        <taxon>Pistacia</taxon>
    </lineage>
</organism>
<keyword evidence="2" id="KW-1185">Reference proteome</keyword>
<dbReference type="EMBL" id="CM047741">
    <property type="protein sequence ID" value="KAJ0038955.1"/>
    <property type="molecule type" value="Genomic_DNA"/>
</dbReference>
<proteinExistence type="predicted"/>
<evidence type="ECO:0000313" key="2">
    <source>
        <dbReference type="Proteomes" id="UP001163603"/>
    </source>
</evidence>
<sequence length="102" mass="11897">MQVYKGLEITTNKISLHERQNIPHHYLAEFERYFREYPSEKVESLKGKAGWDQMRRVGLGSGRSCDGIAGLVVVEVAMRVNIDGLLQVERHRLRRNESERKE</sequence>
<evidence type="ECO:0000313" key="1">
    <source>
        <dbReference type="EMBL" id="KAJ0038955.1"/>
    </source>
</evidence>
<dbReference type="Proteomes" id="UP001163603">
    <property type="component" value="Chromosome 6"/>
</dbReference>
<protein>
    <submittedName>
        <fullName evidence="1">Uncharacterized protein</fullName>
    </submittedName>
</protein>